<dbReference type="EMBL" id="CACRTW010000021">
    <property type="protein sequence ID" value="VYU08953.1"/>
    <property type="molecule type" value="Genomic_DNA"/>
</dbReference>
<dbReference type="PANTHER" id="PTHR37826:SF2">
    <property type="entry name" value="ZINC-RIBBON DOMAIN-CONTAINING PROTEIN"/>
    <property type="match status" value="1"/>
</dbReference>
<feature type="domain" description="RING-type" evidence="1">
    <location>
        <begin position="397"/>
        <end position="439"/>
    </location>
</feature>
<dbReference type="RefSeq" id="WP_156599424.1">
    <property type="nucleotide sequence ID" value="NZ_CACRTW010000021.1"/>
</dbReference>
<evidence type="ECO:0000259" key="1">
    <source>
        <dbReference type="PROSITE" id="PS50089"/>
    </source>
</evidence>
<dbReference type="Pfam" id="PF12773">
    <property type="entry name" value="DZR"/>
    <property type="match status" value="1"/>
</dbReference>
<reference evidence="2" key="1">
    <citation type="submission" date="2019-11" db="EMBL/GenBank/DDBJ databases">
        <authorList>
            <person name="Feng L."/>
        </authorList>
    </citation>
    <scope>NUCLEOTIDE SEQUENCE</scope>
    <source>
        <strain evidence="2">CaerofaciensLFYP39</strain>
    </source>
</reference>
<name>A0A6N3C7I9_9ACTN</name>
<evidence type="ECO:0000313" key="2">
    <source>
        <dbReference type="EMBL" id="VYU08953.1"/>
    </source>
</evidence>
<proteinExistence type="predicted"/>
<dbReference type="PROSITE" id="PS50089">
    <property type="entry name" value="ZF_RING_2"/>
    <property type="match status" value="1"/>
</dbReference>
<gene>
    <name evidence="2" type="ORF">CALFYP39_01398</name>
</gene>
<dbReference type="PANTHER" id="PTHR37826">
    <property type="entry name" value="FLOTILLIN BAND_7_5 DOMAIN PROTEIN"/>
    <property type="match status" value="1"/>
</dbReference>
<dbReference type="Pfam" id="PF13240">
    <property type="entry name" value="Zn_Ribbon_1"/>
    <property type="match status" value="1"/>
</dbReference>
<accession>A0A6N3C7I9</accession>
<dbReference type="CDD" id="cd03408">
    <property type="entry name" value="SPFH_like_u1"/>
    <property type="match status" value="1"/>
</dbReference>
<sequence length="458" mass="49126">MSLFHSDNEKEEKHSGILGAFSVDNIKWEPGNNEDASLVSFRYPYEDFPNGSYLQVAQSQIAVFTNNMGAGSSTDATGAGDSQVSVFVGPCKIKLDTGDSRFAPFRNAAHSLTGGSSAFHSVVYFINTNYMNELRWGTTEPIIVQDPEEDVNVHVRAFGLFGVHIEQNDSSLVPIQARKFLVKVVGTRDRYTREELTSFMRAKILEYVPDLLAKAIVDQGVSVLKIATHLSDFSSQMQGRLVNYFDEFGLTLDNFSFNSIKPFEDDLAAINEMKIQRKRSILEAQGNAAQMDIESEALARKRAREGYDYQQERGMDVMQSAAGNEGSAASGLMGAGMGLGMGVGMGGAFGAGFSNLANQTLGTVAPMVGTTPAAASMQNGPVCPSCGNVNPMGAKFCPECGQKLEQGVACLACGHLNPAGAKFCLECGNRLASPKCPSCGAELPEGTKFCPDCGTKIQ</sequence>
<dbReference type="AlphaFoldDB" id="A0A6N3C7I9"/>
<dbReference type="InterPro" id="IPR001841">
    <property type="entry name" value="Znf_RING"/>
</dbReference>
<dbReference type="InterPro" id="IPR026870">
    <property type="entry name" value="Zinc_ribbon_dom"/>
</dbReference>
<dbReference type="Pfam" id="PF13421">
    <property type="entry name" value="Band_7_1"/>
    <property type="match status" value="1"/>
</dbReference>
<protein>
    <submittedName>
        <fullName evidence="2">Double zinc ribbon</fullName>
    </submittedName>
</protein>
<dbReference type="InterPro" id="IPR025874">
    <property type="entry name" value="DZR"/>
</dbReference>
<dbReference type="InterPro" id="IPR033880">
    <property type="entry name" value="SPFH_YdjI"/>
</dbReference>
<organism evidence="2">
    <name type="scientific">Collinsella aerofaciens</name>
    <dbReference type="NCBI Taxonomy" id="74426"/>
    <lineage>
        <taxon>Bacteria</taxon>
        <taxon>Bacillati</taxon>
        <taxon>Actinomycetota</taxon>
        <taxon>Coriobacteriia</taxon>
        <taxon>Coriobacteriales</taxon>
        <taxon>Coriobacteriaceae</taxon>
        <taxon>Collinsella</taxon>
    </lineage>
</organism>